<keyword evidence="1" id="KW-0732">Signal</keyword>
<evidence type="ECO:0008006" key="3">
    <source>
        <dbReference type="Google" id="ProtNLM"/>
    </source>
</evidence>
<evidence type="ECO:0000313" key="2">
    <source>
        <dbReference type="EMBL" id="SBV37234.1"/>
    </source>
</evidence>
<dbReference type="AlphaFoldDB" id="A0A1Y5QAS1"/>
<name>A0A1Y5QAS1_9GAMM</name>
<reference evidence="2" key="1">
    <citation type="submission" date="2016-03" db="EMBL/GenBank/DDBJ databases">
        <authorList>
            <person name="Ploux O."/>
        </authorList>
    </citation>
    <scope>NUCLEOTIDE SEQUENCE</scope>
    <source>
        <strain evidence="2">UC10</strain>
    </source>
</reference>
<proteinExistence type="predicted"/>
<dbReference type="EMBL" id="FLTS01000001">
    <property type="protein sequence ID" value="SBV37234.1"/>
    <property type="molecule type" value="Genomic_DNA"/>
</dbReference>
<gene>
    <name evidence="2" type="ORF">STPYR_12164</name>
</gene>
<protein>
    <recommendedName>
        <fullName evidence="3">Secreted protein</fullName>
    </recommendedName>
</protein>
<organism evidence="2">
    <name type="scientific">uncultured Stenotrophomonas sp</name>
    <dbReference type="NCBI Taxonomy" id="165438"/>
    <lineage>
        <taxon>Bacteria</taxon>
        <taxon>Pseudomonadati</taxon>
        <taxon>Pseudomonadota</taxon>
        <taxon>Gammaproteobacteria</taxon>
        <taxon>Lysobacterales</taxon>
        <taxon>Lysobacteraceae</taxon>
        <taxon>Stenotrophomonas</taxon>
        <taxon>environmental samples</taxon>
    </lineage>
</organism>
<accession>A0A1Y5QAS1</accession>
<feature type="chain" id="PRO_5012644624" description="Secreted protein" evidence="1">
    <location>
        <begin position="23"/>
        <end position="164"/>
    </location>
</feature>
<evidence type="ECO:0000256" key="1">
    <source>
        <dbReference type="SAM" id="SignalP"/>
    </source>
</evidence>
<feature type="signal peptide" evidence="1">
    <location>
        <begin position="1"/>
        <end position="22"/>
    </location>
</feature>
<sequence length="164" mass="17711">MNMHNKKLMAFALLFISGSALAGPLQLQRPVPLAEDNDISQAVKQECALGEQLADFIREYAQEPVEFTEGEPDTSNGRVLKLEIVDAVSMGNAFMGHHKSTRVRGTLYQDGEKVASFKARRNSMGGAFAGFKGSCSVLGRTIKVVGQDIGQWLRAPADGVNLGD</sequence>